<evidence type="ECO:0000313" key="6">
    <source>
        <dbReference type="Proteomes" id="UP000494165"/>
    </source>
</evidence>
<dbReference type="InterPro" id="IPR016186">
    <property type="entry name" value="C-type_lectin-like/link_sf"/>
</dbReference>
<dbReference type="Pfam" id="PF03670">
    <property type="entry name" value="UPF0184"/>
    <property type="match status" value="1"/>
</dbReference>
<comment type="caution">
    <text evidence="5">The sequence shown here is derived from an EMBL/GenBank/DDBJ whole genome shotgun (WGS) entry which is preliminary data.</text>
</comment>
<dbReference type="InterPro" id="IPR050111">
    <property type="entry name" value="C-type_lectin/snaclec_domain"/>
</dbReference>
<evidence type="ECO:0000256" key="2">
    <source>
        <dbReference type="SAM" id="Coils"/>
    </source>
</evidence>
<feature type="coiled-coil region" evidence="2">
    <location>
        <begin position="49"/>
        <end position="274"/>
    </location>
</feature>
<dbReference type="CDD" id="cd00037">
    <property type="entry name" value="CLECT"/>
    <property type="match status" value="1"/>
</dbReference>
<dbReference type="AlphaFoldDB" id="A0A8S1D1J6"/>
<keyword evidence="2" id="KW-0175">Coiled coil</keyword>
<dbReference type="SUPFAM" id="SSF56436">
    <property type="entry name" value="C-type lectin-like"/>
    <property type="match status" value="1"/>
</dbReference>
<dbReference type="InterPro" id="IPR001304">
    <property type="entry name" value="C-type_lectin-like"/>
</dbReference>
<dbReference type="InterPro" id="IPR018378">
    <property type="entry name" value="C-type_lectin_CS"/>
</dbReference>
<reference evidence="5 6" key="1">
    <citation type="submission" date="2020-04" db="EMBL/GenBank/DDBJ databases">
        <authorList>
            <person name="Alioto T."/>
            <person name="Alioto T."/>
            <person name="Gomez Garrido J."/>
        </authorList>
    </citation>
    <scope>NUCLEOTIDE SEQUENCE [LARGE SCALE GENOMIC DNA]</scope>
</reference>
<dbReference type="EMBL" id="CADEPI010000137">
    <property type="protein sequence ID" value="CAB3376922.1"/>
    <property type="molecule type" value="Genomic_DNA"/>
</dbReference>
<evidence type="ECO:0000256" key="3">
    <source>
        <dbReference type="SAM" id="SignalP"/>
    </source>
</evidence>
<feature type="signal peptide" evidence="3">
    <location>
        <begin position="1"/>
        <end position="16"/>
    </location>
</feature>
<gene>
    <name evidence="5" type="ORF">CLODIP_2_CD10086</name>
</gene>
<dbReference type="SUPFAM" id="SSF57997">
    <property type="entry name" value="Tropomyosin"/>
    <property type="match status" value="1"/>
</dbReference>
<dbReference type="PANTHER" id="PTHR22803">
    <property type="entry name" value="MANNOSE, PHOSPHOLIPASE, LECTIN RECEPTOR RELATED"/>
    <property type="match status" value="1"/>
</dbReference>
<organism evidence="5 6">
    <name type="scientific">Cloeon dipterum</name>
    <dbReference type="NCBI Taxonomy" id="197152"/>
    <lineage>
        <taxon>Eukaryota</taxon>
        <taxon>Metazoa</taxon>
        <taxon>Ecdysozoa</taxon>
        <taxon>Arthropoda</taxon>
        <taxon>Hexapoda</taxon>
        <taxon>Insecta</taxon>
        <taxon>Pterygota</taxon>
        <taxon>Palaeoptera</taxon>
        <taxon>Ephemeroptera</taxon>
        <taxon>Pisciforma</taxon>
        <taxon>Baetidae</taxon>
        <taxon>Cloeon</taxon>
    </lineage>
</organism>
<evidence type="ECO:0000313" key="5">
    <source>
        <dbReference type="EMBL" id="CAB3376922.1"/>
    </source>
</evidence>
<dbReference type="InterPro" id="IPR016187">
    <property type="entry name" value="CTDL_fold"/>
</dbReference>
<dbReference type="PROSITE" id="PS50041">
    <property type="entry name" value="C_TYPE_LECTIN_2"/>
    <property type="match status" value="1"/>
</dbReference>
<evidence type="ECO:0000259" key="4">
    <source>
        <dbReference type="PROSITE" id="PS50041"/>
    </source>
</evidence>
<sequence length="471" mass="53343">MLLWFFLVAFISPLAAQILLSDKVQNNNVLIQQITNRLDTELKKCSDSKKETDAHLGEVKSKLEQLQSKNRDFEVKVKQEHAFKMDIQASVDYFHVDIENLNNSLETVITKSRQLEAALGNTSSDLRKEINDDLQKVELKLQQLDSKDGDFGKLHQKTDENVAELKTEIASLKTEVGNLKFSLNDATQDCKKCKSELADAIEETKKGINAQLDGFKSKFDEIESKNDGLKTKIDQLEASNRELQQTRAKERDELKEIKDKLALLTNQVETQKKETDGRLNDLILKLEAKPAGPAPDRPDENRNKSNANLDALLAEINAMKQNLQIENCRKAKTSLTSLTKLVNGKSYLFSSTRRSWYKAKEYCESIGLHLASPKTQLELRIVRNKAATISQTNWWLSASDIGRQAGDFQWHDGTILPLNSPMWDEDLKEPDSYKRGSDTCVDILSRGNLELLDYGCANEKYSICELPAQCM</sequence>
<dbReference type="Pfam" id="PF00059">
    <property type="entry name" value="Lectin_C"/>
    <property type="match status" value="1"/>
</dbReference>
<feature type="domain" description="C-type lectin" evidence="4">
    <location>
        <begin position="342"/>
        <end position="465"/>
    </location>
</feature>
<proteinExistence type="predicted"/>
<keyword evidence="3" id="KW-0732">Signal</keyword>
<keyword evidence="6" id="KW-1185">Reference proteome</keyword>
<dbReference type="SMART" id="SM00034">
    <property type="entry name" value="CLECT"/>
    <property type="match status" value="1"/>
</dbReference>
<dbReference type="Gene3D" id="1.10.287.1490">
    <property type="match status" value="1"/>
</dbReference>
<feature type="coiled-coil region" evidence="2">
    <location>
        <begin position="302"/>
        <end position="329"/>
    </location>
</feature>
<name>A0A8S1D1J6_9INSE</name>
<evidence type="ECO:0000256" key="1">
    <source>
        <dbReference type="ARBA" id="ARBA00023157"/>
    </source>
</evidence>
<dbReference type="PROSITE" id="PS00615">
    <property type="entry name" value="C_TYPE_LECTIN_1"/>
    <property type="match status" value="1"/>
</dbReference>
<keyword evidence="1" id="KW-1015">Disulfide bond</keyword>
<protein>
    <recommendedName>
        <fullName evidence="4">C-type lectin domain-containing protein</fullName>
    </recommendedName>
</protein>
<dbReference type="Proteomes" id="UP000494165">
    <property type="component" value="Unassembled WGS sequence"/>
</dbReference>
<accession>A0A8S1D1J6</accession>
<dbReference type="Gene3D" id="3.10.100.10">
    <property type="entry name" value="Mannose-Binding Protein A, subunit A"/>
    <property type="match status" value="1"/>
</dbReference>
<feature type="chain" id="PRO_5035867980" description="C-type lectin domain-containing protein" evidence="3">
    <location>
        <begin position="17"/>
        <end position="471"/>
    </location>
</feature>
<dbReference type="OrthoDB" id="7866773at2759"/>